<reference evidence="9" key="1">
    <citation type="submission" date="2017-01" db="EMBL/GenBank/DDBJ databases">
        <authorList>
            <person name="Varghese N."/>
            <person name="Submissions S."/>
        </authorList>
    </citation>
    <scope>NUCLEOTIDE SEQUENCE [LARGE SCALE GENOMIC DNA]</scope>
    <source>
        <strain evidence="9">DSM 24913</strain>
    </source>
</reference>
<keyword evidence="4 7" id="KW-0812">Transmembrane</keyword>
<sequence length="164" mass="18168">MNIQSKIAPLTQYYPLYQQLIERMGILHTIVSLIARGYLANVFLSAGLTKIQDWDTTLFLFQEEYQVPFLPAEIAAFLGTAGELIFPVLLIIGFTSRFSALALSVVNIVAVISLPEIAAAALYLHVIWGVLLAYIVLHGAGVISIDAWLKQAVQKYSQEETDKQ</sequence>
<dbReference type="AlphaFoldDB" id="A0A1N7J5B5"/>
<keyword evidence="3" id="KW-1003">Cell membrane</keyword>
<feature type="transmembrane region" description="Helical" evidence="7">
    <location>
        <begin position="26"/>
        <end position="49"/>
    </location>
</feature>
<protein>
    <submittedName>
        <fullName evidence="8">Putative oxidoreductase</fullName>
    </submittedName>
</protein>
<dbReference type="Proteomes" id="UP000185639">
    <property type="component" value="Unassembled WGS sequence"/>
</dbReference>
<keyword evidence="9" id="KW-1185">Reference proteome</keyword>
<dbReference type="GO" id="GO:0005886">
    <property type="term" value="C:plasma membrane"/>
    <property type="evidence" value="ECO:0007669"/>
    <property type="project" value="UniProtKB-SubCell"/>
</dbReference>
<dbReference type="InterPro" id="IPR032808">
    <property type="entry name" value="DoxX"/>
</dbReference>
<evidence type="ECO:0000256" key="2">
    <source>
        <dbReference type="ARBA" id="ARBA00006679"/>
    </source>
</evidence>
<evidence type="ECO:0000256" key="4">
    <source>
        <dbReference type="ARBA" id="ARBA00022692"/>
    </source>
</evidence>
<dbReference type="RefSeq" id="WP_076513906.1">
    <property type="nucleotide sequence ID" value="NZ_FTOH01000001.1"/>
</dbReference>
<proteinExistence type="inferred from homology"/>
<organism evidence="8 9">
    <name type="scientific">Thalassolituus maritimus</name>
    <dbReference type="NCBI Taxonomy" id="484498"/>
    <lineage>
        <taxon>Bacteria</taxon>
        <taxon>Pseudomonadati</taxon>
        <taxon>Pseudomonadota</taxon>
        <taxon>Gammaproteobacteria</taxon>
        <taxon>Oceanospirillales</taxon>
        <taxon>Oceanospirillaceae</taxon>
        <taxon>Thalassolituus</taxon>
    </lineage>
</organism>
<dbReference type="STRING" id="484498.SAMN05421686_101380"/>
<gene>
    <name evidence="8" type="ORF">SAMN05421686_101380</name>
</gene>
<feature type="transmembrane region" description="Helical" evidence="7">
    <location>
        <begin position="130"/>
        <end position="149"/>
    </location>
</feature>
<evidence type="ECO:0000256" key="6">
    <source>
        <dbReference type="ARBA" id="ARBA00023136"/>
    </source>
</evidence>
<dbReference type="InterPro" id="IPR051907">
    <property type="entry name" value="DoxX-like_oxidoreductase"/>
</dbReference>
<evidence type="ECO:0000313" key="8">
    <source>
        <dbReference type="EMBL" id="SIS44578.1"/>
    </source>
</evidence>
<accession>A0A1N7J5B5</accession>
<evidence type="ECO:0000256" key="5">
    <source>
        <dbReference type="ARBA" id="ARBA00022989"/>
    </source>
</evidence>
<evidence type="ECO:0000256" key="7">
    <source>
        <dbReference type="SAM" id="Phobius"/>
    </source>
</evidence>
<comment type="similarity">
    <text evidence="2">Belongs to the DoxX family.</text>
</comment>
<dbReference type="EMBL" id="FTOH01000001">
    <property type="protein sequence ID" value="SIS44578.1"/>
    <property type="molecule type" value="Genomic_DNA"/>
</dbReference>
<name>A0A1N7J5B5_9GAMM</name>
<comment type="subcellular location">
    <subcellularLocation>
        <location evidence="1">Cell membrane</location>
        <topology evidence="1">Multi-pass membrane protein</topology>
    </subcellularLocation>
</comment>
<evidence type="ECO:0000256" key="3">
    <source>
        <dbReference type="ARBA" id="ARBA00022475"/>
    </source>
</evidence>
<feature type="transmembrane region" description="Helical" evidence="7">
    <location>
        <begin position="69"/>
        <end position="94"/>
    </location>
</feature>
<evidence type="ECO:0000256" key="1">
    <source>
        <dbReference type="ARBA" id="ARBA00004651"/>
    </source>
</evidence>
<keyword evidence="5 7" id="KW-1133">Transmembrane helix</keyword>
<dbReference type="PANTHER" id="PTHR33452:SF1">
    <property type="entry name" value="INNER MEMBRANE PROTEIN YPHA-RELATED"/>
    <property type="match status" value="1"/>
</dbReference>
<dbReference type="Pfam" id="PF07681">
    <property type="entry name" value="DoxX"/>
    <property type="match status" value="1"/>
</dbReference>
<dbReference type="PANTHER" id="PTHR33452">
    <property type="entry name" value="OXIDOREDUCTASE CATD-RELATED"/>
    <property type="match status" value="1"/>
</dbReference>
<feature type="transmembrane region" description="Helical" evidence="7">
    <location>
        <begin position="101"/>
        <end position="124"/>
    </location>
</feature>
<evidence type="ECO:0000313" key="9">
    <source>
        <dbReference type="Proteomes" id="UP000185639"/>
    </source>
</evidence>
<keyword evidence="6 7" id="KW-0472">Membrane</keyword>